<evidence type="ECO:0000313" key="4">
    <source>
        <dbReference type="EMBL" id="VVC77233.1"/>
    </source>
</evidence>
<dbReference type="Gene3D" id="3.60.15.10">
    <property type="entry name" value="Ribonuclease Z/Hydroxyacylglutathione hydrolase-like"/>
    <property type="match status" value="1"/>
</dbReference>
<gene>
    <name evidence="4" type="ORF">AQUSIP_25600</name>
</gene>
<dbReference type="Pfam" id="PF07521">
    <property type="entry name" value="RMMBL"/>
    <property type="match status" value="1"/>
</dbReference>
<dbReference type="EMBL" id="LR699120">
    <property type="protein sequence ID" value="VVC77233.1"/>
    <property type="molecule type" value="Genomic_DNA"/>
</dbReference>
<dbReference type="PANTHER" id="PTHR11203">
    <property type="entry name" value="CLEAVAGE AND POLYADENYLATION SPECIFICITY FACTOR FAMILY MEMBER"/>
    <property type="match status" value="1"/>
</dbReference>
<sequence length="451" mass="50648">MEISFLGAARTVTGSKYLLTVKNKKFMIDCGLYQGYKDMRLKNWDKLPVNPQEIEAVILTHAHVDHSGYIPLLVKNGFRGKIYCTRGTRDLCSILLPDCGHLEEEDAARANRYGYSKHTPALPLYTYQDAIQALDYFMPLDFDSAHELTQDLTLKLLPSGHIIGASLVRLEHHGQSILFTGDLGRKHHPIMRAPAIVTHSDYLVIESTYGDRLHSASSPENQLADVVNNTLSKEGSVIIPAFAVGRSQDILYYLYSLKEQGRIPDVPVYLDSPMAQDVSDLFCKYADEHQLPENVCIQVCKTAKYIRTPEESKAVSQSRHSKIIISASGMATGGRILHHLKAFLPYENHTILFTGYQAPGTRGDRLMRGETEIKIHGEYIPVRASILMMENMSAHADYQEMLDWLKHFKQPPGKVFITHGMIESALSLSEKISTELGWACQIPEYLQTASL</sequence>
<dbReference type="GO" id="GO:0016787">
    <property type="term" value="F:hydrolase activity"/>
    <property type="evidence" value="ECO:0007669"/>
    <property type="project" value="UniProtKB-KW"/>
</dbReference>
<dbReference type="SUPFAM" id="SSF56281">
    <property type="entry name" value="Metallo-hydrolase/oxidoreductase"/>
    <property type="match status" value="1"/>
</dbReference>
<keyword evidence="5" id="KW-1185">Reference proteome</keyword>
<organism evidence="4 5">
    <name type="scientific">Aquicella siphonis</name>
    <dbReference type="NCBI Taxonomy" id="254247"/>
    <lineage>
        <taxon>Bacteria</taxon>
        <taxon>Pseudomonadati</taxon>
        <taxon>Pseudomonadota</taxon>
        <taxon>Gammaproteobacteria</taxon>
        <taxon>Legionellales</taxon>
        <taxon>Coxiellaceae</taxon>
        <taxon>Aquicella</taxon>
    </lineage>
</organism>
<feature type="domain" description="Metallo-beta-lactamase" evidence="2">
    <location>
        <begin position="13"/>
        <end position="242"/>
    </location>
</feature>
<dbReference type="KEGG" id="asip:AQUSIP_25600"/>
<dbReference type="Proteomes" id="UP000324194">
    <property type="component" value="Chromosome 2"/>
</dbReference>
<reference evidence="4 5" key="1">
    <citation type="submission" date="2019-08" db="EMBL/GenBank/DDBJ databases">
        <authorList>
            <person name="Guy L."/>
        </authorList>
    </citation>
    <scope>NUCLEOTIDE SEQUENCE [LARGE SCALE GENOMIC DNA]</scope>
    <source>
        <strain evidence="4 5">SGT-108</strain>
    </source>
</reference>
<evidence type="ECO:0000313" key="5">
    <source>
        <dbReference type="Proteomes" id="UP000324194"/>
    </source>
</evidence>
<dbReference type="InterPro" id="IPR011108">
    <property type="entry name" value="RMMBL"/>
</dbReference>
<evidence type="ECO:0000259" key="2">
    <source>
        <dbReference type="SMART" id="SM00849"/>
    </source>
</evidence>
<dbReference type="InterPro" id="IPR050698">
    <property type="entry name" value="MBL"/>
</dbReference>
<proteinExistence type="predicted"/>
<dbReference type="InterPro" id="IPR022712">
    <property type="entry name" value="Beta_Casp"/>
</dbReference>
<dbReference type="CDD" id="cd16295">
    <property type="entry name" value="TTHA0252-CPSF-like_MBL-fold"/>
    <property type="match status" value="1"/>
</dbReference>
<dbReference type="InterPro" id="IPR036866">
    <property type="entry name" value="RibonucZ/Hydroxyglut_hydro"/>
</dbReference>
<keyword evidence="1" id="KW-0378">Hydrolase</keyword>
<accession>A0A5E4PLQ2</accession>
<dbReference type="Pfam" id="PF10996">
    <property type="entry name" value="Beta-Casp"/>
    <property type="match status" value="1"/>
</dbReference>
<dbReference type="RefSeq" id="WP_148340637.1">
    <property type="nucleotide sequence ID" value="NZ_LR699120.1"/>
</dbReference>
<dbReference type="Gene3D" id="3.40.50.10890">
    <property type="match status" value="1"/>
</dbReference>
<dbReference type="OrthoDB" id="9803916at2"/>
<dbReference type="Pfam" id="PF16661">
    <property type="entry name" value="Lactamase_B_6"/>
    <property type="match status" value="1"/>
</dbReference>
<evidence type="ECO:0000259" key="3">
    <source>
        <dbReference type="SMART" id="SM01027"/>
    </source>
</evidence>
<dbReference type="AlphaFoldDB" id="A0A5E4PLQ2"/>
<dbReference type="InterPro" id="IPR001279">
    <property type="entry name" value="Metallo-B-lactamas"/>
</dbReference>
<protein>
    <submittedName>
        <fullName evidence="4">Ribonuclease</fullName>
    </submittedName>
</protein>
<dbReference type="SMART" id="SM01027">
    <property type="entry name" value="Beta-Casp"/>
    <property type="match status" value="1"/>
</dbReference>
<dbReference type="PANTHER" id="PTHR11203:SF37">
    <property type="entry name" value="INTEGRATOR COMPLEX SUBUNIT 11"/>
    <property type="match status" value="1"/>
</dbReference>
<feature type="domain" description="Beta-Casp" evidence="3">
    <location>
        <begin position="247"/>
        <end position="366"/>
    </location>
</feature>
<evidence type="ECO:0000256" key="1">
    <source>
        <dbReference type="ARBA" id="ARBA00022801"/>
    </source>
</evidence>
<dbReference type="GO" id="GO:0004521">
    <property type="term" value="F:RNA endonuclease activity"/>
    <property type="evidence" value="ECO:0007669"/>
    <property type="project" value="TreeGrafter"/>
</dbReference>
<dbReference type="SMART" id="SM00849">
    <property type="entry name" value="Lactamase_B"/>
    <property type="match status" value="1"/>
</dbReference>
<name>A0A5E4PLQ2_9COXI</name>